<organism evidence="8 9">
    <name type="scientific">Pseudothermotoga thermarum DSM 5069</name>
    <dbReference type="NCBI Taxonomy" id="688269"/>
    <lineage>
        <taxon>Bacteria</taxon>
        <taxon>Thermotogati</taxon>
        <taxon>Thermotogota</taxon>
        <taxon>Thermotogae</taxon>
        <taxon>Thermotogales</taxon>
        <taxon>Thermotogaceae</taxon>
        <taxon>Pseudothermotoga</taxon>
    </lineage>
</organism>
<keyword evidence="2" id="KW-1003">Cell membrane</keyword>
<feature type="transmembrane region" description="Helical" evidence="6">
    <location>
        <begin position="30"/>
        <end position="47"/>
    </location>
</feature>
<name>F7YVU4_9THEM</name>
<comment type="subcellular location">
    <subcellularLocation>
        <location evidence="1">Cell membrane</location>
        <topology evidence="1">Multi-pass membrane protein</topology>
    </subcellularLocation>
</comment>
<dbReference type="Pfam" id="PF00892">
    <property type="entry name" value="EamA"/>
    <property type="match status" value="2"/>
</dbReference>
<evidence type="ECO:0000256" key="5">
    <source>
        <dbReference type="ARBA" id="ARBA00023136"/>
    </source>
</evidence>
<feature type="transmembrane region" description="Helical" evidence="6">
    <location>
        <begin position="170"/>
        <end position="188"/>
    </location>
</feature>
<evidence type="ECO:0000313" key="9">
    <source>
        <dbReference type="Proteomes" id="UP000006804"/>
    </source>
</evidence>
<feature type="domain" description="EamA" evidence="7">
    <location>
        <begin position="5"/>
        <end position="128"/>
    </location>
</feature>
<dbReference type="OrthoDB" id="9805239at2"/>
<dbReference type="InterPro" id="IPR037185">
    <property type="entry name" value="EmrE-like"/>
</dbReference>
<feature type="transmembrane region" description="Helical" evidence="6">
    <location>
        <begin position="194"/>
        <end position="218"/>
    </location>
</feature>
<keyword evidence="3 6" id="KW-0812">Transmembrane</keyword>
<dbReference type="HOGENOM" id="CLU_033863_4_1_0"/>
<keyword evidence="5 6" id="KW-0472">Membrane</keyword>
<feature type="transmembrane region" description="Helical" evidence="6">
    <location>
        <begin position="79"/>
        <end position="100"/>
    </location>
</feature>
<feature type="transmembrane region" description="Helical" evidence="6">
    <location>
        <begin position="140"/>
        <end position="158"/>
    </location>
</feature>
<dbReference type="GO" id="GO:0005886">
    <property type="term" value="C:plasma membrane"/>
    <property type="evidence" value="ECO:0007669"/>
    <property type="project" value="UniProtKB-SubCell"/>
</dbReference>
<accession>F7YVU4</accession>
<keyword evidence="4 6" id="KW-1133">Transmembrane helix</keyword>
<dbReference type="EMBL" id="CP002351">
    <property type="protein sequence ID" value="AEH51766.1"/>
    <property type="molecule type" value="Genomic_DNA"/>
</dbReference>
<dbReference type="PATRIC" id="fig|688269.3.peg.1772"/>
<dbReference type="eggNOG" id="COG0697">
    <property type="taxonomic scope" value="Bacteria"/>
</dbReference>
<evidence type="ECO:0000256" key="3">
    <source>
        <dbReference type="ARBA" id="ARBA00022692"/>
    </source>
</evidence>
<feature type="domain" description="EamA" evidence="7">
    <location>
        <begin position="140"/>
        <end position="273"/>
    </location>
</feature>
<evidence type="ECO:0000256" key="6">
    <source>
        <dbReference type="SAM" id="Phobius"/>
    </source>
</evidence>
<evidence type="ECO:0000313" key="8">
    <source>
        <dbReference type="EMBL" id="AEH51766.1"/>
    </source>
</evidence>
<dbReference type="PANTHER" id="PTHR42920">
    <property type="entry name" value="OS03G0707200 PROTEIN-RELATED"/>
    <property type="match status" value="1"/>
</dbReference>
<evidence type="ECO:0000259" key="7">
    <source>
        <dbReference type="Pfam" id="PF00892"/>
    </source>
</evidence>
<feature type="transmembrane region" description="Helical" evidence="6">
    <location>
        <begin position="256"/>
        <end position="274"/>
    </location>
</feature>
<dbReference type="InterPro" id="IPR000620">
    <property type="entry name" value="EamA_dom"/>
</dbReference>
<sequence length="291" mass="32597" precursor="true">MYKVLIWLVVLFWGLSFVATRIVVMSIPPLTAALIRFLIASFALFLVNRKIPKLFNWHTFFAGFWGITMYFFFENSGLVYSYPTNASLIVSSAPILYTLFTHVVQKKRTTLIQYLSSLMAFFGVAIVILNGRFVLKVNPIGDILLLGAAVAWVFYTYHVEKMPQADSIEGVFAITIWGFLTLIPFVAFENKSSLSFSLPVVAGLLYLGIVCSGIAYVFWNIGLKRVGTRYTTNTIYFIPVVTSVAETILLKNPPNLYTILGGCFVILGLWLFNLSESKIIVQANCKEGGEK</sequence>
<evidence type="ECO:0000256" key="2">
    <source>
        <dbReference type="ARBA" id="ARBA00022475"/>
    </source>
</evidence>
<evidence type="ECO:0000256" key="4">
    <source>
        <dbReference type="ARBA" id="ARBA00022989"/>
    </source>
</evidence>
<dbReference type="SUPFAM" id="SSF103481">
    <property type="entry name" value="Multidrug resistance efflux transporter EmrE"/>
    <property type="match status" value="2"/>
</dbReference>
<dbReference type="InterPro" id="IPR051258">
    <property type="entry name" value="Diverse_Substrate_Transporter"/>
</dbReference>
<protein>
    <recommendedName>
        <fullName evidence="7">EamA domain-containing protein</fullName>
    </recommendedName>
</protein>
<feature type="transmembrane region" description="Helical" evidence="6">
    <location>
        <begin position="230"/>
        <end position="250"/>
    </location>
</feature>
<dbReference type="Proteomes" id="UP000006804">
    <property type="component" value="Chromosome"/>
</dbReference>
<keyword evidence="9" id="KW-1185">Reference proteome</keyword>
<evidence type="ECO:0000256" key="1">
    <source>
        <dbReference type="ARBA" id="ARBA00004651"/>
    </source>
</evidence>
<dbReference type="AlphaFoldDB" id="F7YVU4"/>
<dbReference type="STRING" id="688269.Theth_1721"/>
<dbReference type="KEGG" id="tta:Theth_1721"/>
<gene>
    <name evidence="8" type="ORF">Theth_1721</name>
</gene>
<proteinExistence type="predicted"/>
<dbReference type="PANTHER" id="PTHR42920:SF11">
    <property type="entry name" value="INNER MEMBRANE PROTEIN YTFF"/>
    <property type="match status" value="1"/>
</dbReference>
<feature type="transmembrane region" description="Helical" evidence="6">
    <location>
        <begin position="112"/>
        <end position="134"/>
    </location>
</feature>
<reference evidence="8 9" key="1">
    <citation type="submission" date="2010-11" db="EMBL/GenBank/DDBJ databases">
        <title>The complete genome of Thermotoga thermarum DSM 5069.</title>
        <authorList>
            <consortium name="US DOE Joint Genome Institute (JGI-PGF)"/>
            <person name="Lucas S."/>
            <person name="Copeland A."/>
            <person name="Lapidus A."/>
            <person name="Bruce D."/>
            <person name="Goodwin L."/>
            <person name="Pitluck S."/>
            <person name="Kyrpides N."/>
            <person name="Mavromatis K."/>
            <person name="Ivanova N."/>
            <person name="Zeytun A."/>
            <person name="Brettin T."/>
            <person name="Detter J.C."/>
            <person name="Tapia R."/>
            <person name="Han C."/>
            <person name="Land M."/>
            <person name="Hauser L."/>
            <person name="Markowitz V."/>
            <person name="Cheng J.-F."/>
            <person name="Hugenholtz P."/>
            <person name="Woyke T."/>
            <person name="Wu D."/>
            <person name="Spring S."/>
            <person name="Schroeder M."/>
            <person name="Brambilla E."/>
            <person name="Klenk H.-P."/>
            <person name="Eisen J.A."/>
        </authorList>
    </citation>
    <scope>NUCLEOTIDE SEQUENCE [LARGE SCALE GENOMIC DNA]</scope>
    <source>
        <strain evidence="8 9">DSM 5069</strain>
    </source>
</reference>
<feature type="transmembrane region" description="Helical" evidence="6">
    <location>
        <begin position="54"/>
        <end position="73"/>
    </location>
</feature>
<dbReference type="RefSeq" id="WP_013932974.1">
    <property type="nucleotide sequence ID" value="NC_015707.1"/>
</dbReference>